<dbReference type="Proteomes" id="UP001178662">
    <property type="component" value="Chromosome"/>
</dbReference>
<dbReference type="InterPro" id="IPR013693">
    <property type="entry name" value="SpoIID/LytB_N"/>
</dbReference>
<sequence>MTEQNLTSPRTFSRLLLLVVIVSLIVSGSTRVVVHAAISVPETIRVALFISTGAAASTSTTPVATLQAPDGFNLVWRDPQVSIPISDVAAGQSVRVMMDSYRALILETTELNAAITVLKKIQATSSAAFITSLSKSGNTTYQVSEGAYATASQASTALTRWTNAAVATGVQTSLSARVAGPWAVESGPYASLAQANTAVKTIGSKGLDAFVAIKQQNGKLFYYVRVGQEQDAGALAAVKTSVIAAGGVNVTIPETDEPYALIRNDMTLNGASNKPVTLYAIPNGAGAVLRADPVADTGIQLTERSKRIYRGSMELSVYGNALAVINDVNLEQYLYSVVSAEVGSGWPSEAQKAQAVVARSYALASGMQYKIAHVVDTTVSQAYYGLGNENPNSTAGVDATQGEVLVNERGKVVSALFSANAGGITADSIEAWGNVDPSYASAVNSPDSGPLNGKMKWHRIVTTDGLMGYMREDLLESSGKKNEIGLAQLRIVQSGSNVRKKPTTDSESVAQLSAQSLVVSIGTVNETTAYSWIESFTAEQLLTTLSARDKTVTGPLTTLEVSKTGPSGRAIELKANGAKVDIKQPTQFNGALGGLRSNFFTIEQTGLLTILDDSNNKRQLPQQSGALNIIDGNDNVRTVNAGNLFILDKNGKLRAATADAQYTISGKGWGHGVGMSQWGARGFAEQGYDYQYILKYYYNNVNIEKGAVG</sequence>
<dbReference type="GO" id="GO:0030435">
    <property type="term" value="P:sporulation resulting in formation of a cellular spore"/>
    <property type="evidence" value="ECO:0007669"/>
    <property type="project" value="InterPro"/>
</dbReference>
<dbReference type="InterPro" id="IPR007730">
    <property type="entry name" value="SPOR-like_dom"/>
</dbReference>
<dbReference type="PANTHER" id="PTHR30032:SF4">
    <property type="entry name" value="AMIDASE ENHANCER"/>
    <property type="match status" value="1"/>
</dbReference>
<dbReference type="InterPro" id="IPR013486">
    <property type="entry name" value="SpoIID/LytB"/>
</dbReference>
<dbReference type="InterPro" id="IPR051922">
    <property type="entry name" value="Bact_Sporulation_Assoc"/>
</dbReference>
<name>A0AA95F0F8_9BACL</name>
<dbReference type="PANTHER" id="PTHR30032">
    <property type="entry name" value="N-ACETYLMURAMOYL-L-ALANINE AMIDASE-RELATED"/>
    <property type="match status" value="1"/>
</dbReference>
<reference evidence="2" key="1">
    <citation type="submission" date="2023-03" db="EMBL/GenBank/DDBJ databases">
        <title>Andean soil-derived lignocellulolytic bacterial consortium as a source of novel taxa and putative plastic-active enzymes.</title>
        <authorList>
            <person name="Diaz-Garcia L."/>
            <person name="Chuvochina M."/>
            <person name="Feuerriegel G."/>
            <person name="Bunk B."/>
            <person name="Sproer C."/>
            <person name="Streit W.R."/>
            <person name="Rodriguez L.M."/>
            <person name="Overmann J."/>
            <person name="Jimenez D.J."/>
        </authorList>
    </citation>
    <scope>NUCLEOTIDE SEQUENCE</scope>
    <source>
        <strain evidence="2">MAG 2441</strain>
    </source>
</reference>
<accession>A0AA95F0F8</accession>
<dbReference type="PROSITE" id="PS51724">
    <property type="entry name" value="SPOR"/>
    <property type="match status" value="1"/>
</dbReference>
<dbReference type="GO" id="GO:0042834">
    <property type="term" value="F:peptidoglycan binding"/>
    <property type="evidence" value="ECO:0007669"/>
    <property type="project" value="InterPro"/>
</dbReference>
<proteinExistence type="predicted"/>
<dbReference type="Pfam" id="PF05036">
    <property type="entry name" value="SPOR"/>
    <property type="match status" value="1"/>
</dbReference>
<dbReference type="NCBIfam" id="TIGR02669">
    <property type="entry name" value="SpoIID_LytB"/>
    <property type="match status" value="1"/>
</dbReference>
<feature type="domain" description="SPOR" evidence="1">
    <location>
        <begin position="176"/>
        <end position="255"/>
    </location>
</feature>
<keyword evidence="3" id="KW-1185">Reference proteome</keyword>
<gene>
    <name evidence="2" type="ORF">P0Y55_04780</name>
</gene>
<dbReference type="AlphaFoldDB" id="A0AA95F0F8"/>
<evidence type="ECO:0000259" key="1">
    <source>
        <dbReference type="PROSITE" id="PS51724"/>
    </source>
</evidence>
<evidence type="ECO:0000313" key="2">
    <source>
        <dbReference type="EMBL" id="WEK55377.1"/>
    </source>
</evidence>
<dbReference type="EMBL" id="CP119317">
    <property type="protein sequence ID" value="WEK55377.1"/>
    <property type="molecule type" value="Genomic_DNA"/>
</dbReference>
<dbReference type="GO" id="GO:0030288">
    <property type="term" value="C:outer membrane-bounded periplasmic space"/>
    <property type="evidence" value="ECO:0007669"/>
    <property type="project" value="TreeGrafter"/>
</dbReference>
<organism evidence="2 3">
    <name type="scientific">Candidatus Cohnella colombiensis</name>
    <dbReference type="NCBI Taxonomy" id="3121368"/>
    <lineage>
        <taxon>Bacteria</taxon>
        <taxon>Bacillati</taxon>
        <taxon>Bacillota</taxon>
        <taxon>Bacilli</taxon>
        <taxon>Bacillales</taxon>
        <taxon>Paenibacillaceae</taxon>
        <taxon>Cohnella</taxon>
    </lineage>
</organism>
<evidence type="ECO:0000313" key="3">
    <source>
        <dbReference type="Proteomes" id="UP001178662"/>
    </source>
</evidence>
<dbReference type="Pfam" id="PF08486">
    <property type="entry name" value="SpoIID"/>
    <property type="match status" value="1"/>
</dbReference>
<protein>
    <submittedName>
        <fullName evidence="2">SpoIID/LytB domain-containing protein</fullName>
    </submittedName>
</protein>